<protein>
    <recommendedName>
        <fullName evidence="3">F-box domain-containing protein</fullName>
    </recommendedName>
</protein>
<comment type="caution">
    <text evidence="1">The sequence shown here is derived from an EMBL/GenBank/DDBJ whole genome shotgun (WGS) entry which is preliminary data.</text>
</comment>
<evidence type="ECO:0000313" key="2">
    <source>
        <dbReference type="Proteomes" id="UP001212997"/>
    </source>
</evidence>
<evidence type="ECO:0008006" key="3">
    <source>
        <dbReference type="Google" id="ProtNLM"/>
    </source>
</evidence>
<gene>
    <name evidence="1" type="ORF">NLI96_g9604</name>
</gene>
<dbReference type="Gene3D" id="3.80.10.10">
    <property type="entry name" value="Ribonuclease Inhibitor"/>
    <property type="match status" value="1"/>
</dbReference>
<organism evidence="1 2">
    <name type="scientific">Meripilus lineatus</name>
    <dbReference type="NCBI Taxonomy" id="2056292"/>
    <lineage>
        <taxon>Eukaryota</taxon>
        <taxon>Fungi</taxon>
        <taxon>Dikarya</taxon>
        <taxon>Basidiomycota</taxon>
        <taxon>Agaricomycotina</taxon>
        <taxon>Agaricomycetes</taxon>
        <taxon>Polyporales</taxon>
        <taxon>Meripilaceae</taxon>
        <taxon>Meripilus</taxon>
    </lineage>
</organism>
<keyword evidence="2" id="KW-1185">Reference proteome</keyword>
<evidence type="ECO:0000313" key="1">
    <source>
        <dbReference type="EMBL" id="KAJ3478663.1"/>
    </source>
</evidence>
<name>A0AAD5UV60_9APHY</name>
<accession>A0AAD5UV60</accession>
<dbReference type="EMBL" id="JANAWD010000494">
    <property type="protein sequence ID" value="KAJ3478663.1"/>
    <property type="molecule type" value="Genomic_DNA"/>
</dbReference>
<dbReference type="AlphaFoldDB" id="A0AAD5UV60"/>
<proteinExistence type="predicted"/>
<reference evidence="1" key="1">
    <citation type="submission" date="2022-07" db="EMBL/GenBank/DDBJ databases">
        <title>Genome Sequence of Physisporinus lineatus.</title>
        <authorList>
            <person name="Buettner E."/>
        </authorList>
    </citation>
    <scope>NUCLEOTIDE SEQUENCE</scope>
    <source>
        <strain evidence="1">VT162</strain>
    </source>
</reference>
<dbReference type="Proteomes" id="UP001212997">
    <property type="component" value="Unassembled WGS sequence"/>
</dbReference>
<sequence>MSPPQLPTEIWERVIDWIPIFDGLGYRWMHNTTTKNTLSACSLVNWSWLPRARFHLFIHVELTTTRQSQAFLSILLRFPSASKGVKQLAIFPSKPDSTTAKIEPSHYNWVYNILATLPNFLTELESLIFTELPDLHPTFIVMASRFRSVRELQLLELDKMSFSEVVRLINRFPRLQVLNIANCQWVKPAHYYPSKKCQLYRLWFDTDGDCQDDALRWMTSSMDCFSALQVLLLTSPSTMTVRGDPRVESILVQCSRTLKFLLLDIDEENFGEYNDYIGQLIGSTPGRISFPDTPYSTGMDLLEPVAHGLYGIPTIAS</sequence>
<dbReference type="SUPFAM" id="SSF52047">
    <property type="entry name" value="RNI-like"/>
    <property type="match status" value="1"/>
</dbReference>
<dbReference type="InterPro" id="IPR032675">
    <property type="entry name" value="LRR_dom_sf"/>
</dbReference>